<evidence type="ECO:0000256" key="4">
    <source>
        <dbReference type="ARBA" id="ARBA00022840"/>
    </source>
</evidence>
<reference evidence="6 7" key="1">
    <citation type="submission" date="2018-07" db="EMBL/GenBank/DDBJ databases">
        <title>Genome sequences of six Lactobacillus spp. isolated from bumble bee guts.</title>
        <authorList>
            <person name="Motta E.V.S."/>
            <person name="Moran N.A."/>
        </authorList>
    </citation>
    <scope>NUCLEOTIDE SEQUENCE [LARGE SCALE GENOMIC DNA]</scope>
    <source>
        <strain evidence="6 7">LV-8.1</strain>
    </source>
</reference>
<evidence type="ECO:0000313" key="7">
    <source>
        <dbReference type="Proteomes" id="UP000284822"/>
    </source>
</evidence>
<sequence length="286" mass="32301">MIMILNIRDLKVQLSNKTILNFDNSEIEVNQGDKVAILGENGAGKTTLINTILGEIMPTSGEITTSFNTNEVGVVFQQNNYSDLIKVEELIRLVFPTWGNEQVAELLSTYQLTNLQKSYVKDLSTGEQQRLTLGLVLNQNKTIYFFDELTSGLDAFKRGQLLKIMKTKTQKATIFNISHYFEEINDWATKVLIISHGALVFYGSVPIFLTKYKHVIAIKTTTANIGVKNIEEPIATGDGYIYIVRTNDKKNQITAWLLRNKVKYTTIIPDIYTCYLQALAEEGKNN</sequence>
<keyword evidence="3" id="KW-0547">Nucleotide-binding</keyword>
<keyword evidence="2" id="KW-0813">Transport</keyword>
<dbReference type="EMBL" id="QOCS01000020">
    <property type="protein sequence ID" value="RHW45409.1"/>
    <property type="molecule type" value="Genomic_DNA"/>
</dbReference>
<proteinExistence type="inferred from homology"/>
<evidence type="ECO:0000259" key="5">
    <source>
        <dbReference type="PROSITE" id="PS50893"/>
    </source>
</evidence>
<dbReference type="PANTHER" id="PTHR42711">
    <property type="entry name" value="ABC TRANSPORTER ATP-BINDING PROTEIN"/>
    <property type="match status" value="1"/>
</dbReference>
<dbReference type="InterPro" id="IPR003439">
    <property type="entry name" value="ABC_transporter-like_ATP-bd"/>
</dbReference>
<dbReference type="Proteomes" id="UP000284822">
    <property type="component" value="Unassembled WGS sequence"/>
</dbReference>
<evidence type="ECO:0000256" key="2">
    <source>
        <dbReference type="ARBA" id="ARBA00022448"/>
    </source>
</evidence>
<evidence type="ECO:0000256" key="3">
    <source>
        <dbReference type="ARBA" id="ARBA00022741"/>
    </source>
</evidence>
<dbReference type="InterPro" id="IPR027417">
    <property type="entry name" value="P-loop_NTPase"/>
</dbReference>
<dbReference type="SMART" id="SM00382">
    <property type="entry name" value="AAA"/>
    <property type="match status" value="1"/>
</dbReference>
<accession>A0A417Z4Q2</accession>
<dbReference type="Pfam" id="PF00005">
    <property type="entry name" value="ABC_tran"/>
    <property type="match status" value="1"/>
</dbReference>
<dbReference type="GO" id="GO:0016887">
    <property type="term" value="F:ATP hydrolysis activity"/>
    <property type="evidence" value="ECO:0007669"/>
    <property type="project" value="InterPro"/>
</dbReference>
<dbReference type="PROSITE" id="PS50893">
    <property type="entry name" value="ABC_TRANSPORTER_2"/>
    <property type="match status" value="1"/>
</dbReference>
<name>A0A417Z4Q2_9LACO</name>
<evidence type="ECO:0000313" key="6">
    <source>
        <dbReference type="EMBL" id="RHW45409.1"/>
    </source>
</evidence>
<dbReference type="InterPro" id="IPR050763">
    <property type="entry name" value="ABC_transporter_ATP-binding"/>
</dbReference>
<comment type="caution">
    <text evidence="6">The sequence shown here is derived from an EMBL/GenBank/DDBJ whole genome shotgun (WGS) entry which is preliminary data.</text>
</comment>
<protein>
    <submittedName>
        <fullName evidence="6">ABC transporter ATP-binding protein</fullName>
    </submittedName>
</protein>
<organism evidence="6 7">
    <name type="scientific">Bombilactobacillus bombi</name>
    <dbReference type="NCBI Taxonomy" id="1303590"/>
    <lineage>
        <taxon>Bacteria</taxon>
        <taxon>Bacillati</taxon>
        <taxon>Bacillota</taxon>
        <taxon>Bacilli</taxon>
        <taxon>Lactobacillales</taxon>
        <taxon>Lactobacillaceae</taxon>
        <taxon>Bombilactobacillus</taxon>
    </lineage>
</organism>
<dbReference type="PANTHER" id="PTHR42711:SF5">
    <property type="entry name" value="ABC TRANSPORTER ATP-BINDING PROTEIN NATA"/>
    <property type="match status" value="1"/>
</dbReference>
<comment type="similarity">
    <text evidence="1">Belongs to the ABC transporter superfamily.</text>
</comment>
<dbReference type="AlphaFoldDB" id="A0A417Z4Q2"/>
<dbReference type="InterPro" id="IPR003593">
    <property type="entry name" value="AAA+_ATPase"/>
</dbReference>
<dbReference type="Gene3D" id="3.40.50.300">
    <property type="entry name" value="P-loop containing nucleotide triphosphate hydrolases"/>
    <property type="match status" value="1"/>
</dbReference>
<gene>
    <name evidence="6" type="ORF">DS832_07750</name>
</gene>
<feature type="domain" description="ABC transporter" evidence="5">
    <location>
        <begin position="5"/>
        <end position="221"/>
    </location>
</feature>
<dbReference type="GO" id="GO:0005524">
    <property type="term" value="F:ATP binding"/>
    <property type="evidence" value="ECO:0007669"/>
    <property type="project" value="UniProtKB-KW"/>
</dbReference>
<evidence type="ECO:0000256" key="1">
    <source>
        <dbReference type="ARBA" id="ARBA00005417"/>
    </source>
</evidence>
<keyword evidence="4 6" id="KW-0067">ATP-binding</keyword>
<dbReference type="SUPFAM" id="SSF52540">
    <property type="entry name" value="P-loop containing nucleoside triphosphate hydrolases"/>
    <property type="match status" value="1"/>
</dbReference>